<evidence type="ECO:0000256" key="2">
    <source>
        <dbReference type="ARBA" id="ARBA00022692"/>
    </source>
</evidence>
<evidence type="ECO:0000256" key="5">
    <source>
        <dbReference type="SAM" id="Phobius"/>
    </source>
</evidence>
<feature type="signal peptide" evidence="6">
    <location>
        <begin position="1"/>
        <end position="20"/>
    </location>
</feature>
<comment type="subcellular location">
    <subcellularLocation>
        <location evidence="1">Membrane</location>
    </subcellularLocation>
</comment>
<evidence type="ECO:0000256" key="1">
    <source>
        <dbReference type="ARBA" id="ARBA00004370"/>
    </source>
</evidence>
<protein>
    <recommendedName>
        <fullName evidence="7">G-protein coupled receptors family 1 profile domain-containing protein</fullName>
    </recommendedName>
</protein>
<accession>A0A3P7DSM3</accession>
<dbReference type="Proteomes" id="UP000270924">
    <property type="component" value="Unassembled WGS sequence"/>
</dbReference>
<keyword evidence="4 5" id="KW-0472">Membrane</keyword>
<feature type="transmembrane region" description="Helical" evidence="5">
    <location>
        <begin position="341"/>
        <end position="367"/>
    </location>
</feature>
<organism evidence="8 9">
    <name type="scientific">Wuchereria bancrofti</name>
    <dbReference type="NCBI Taxonomy" id="6293"/>
    <lineage>
        <taxon>Eukaryota</taxon>
        <taxon>Metazoa</taxon>
        <taxon>Ecdysozoa</taxon>
        <taxon>Nematoda</taxon>
        <taxon>Chromadorea</taxon>
        <taxon>Rhabditida</taxon>
        <taxon>Spirurina</taxon>
        <taxon>Spiruromorpha</taxon>
        <taxon>Filarioidea</taxon>
        <taxon>Onchocercidae</taxon>
        <taxon>Wuchereria</taxon>
    </lineage>
</organism>
<reference evidence="8 9" key="1">
    <citation type="submission" date="2018-11" db="EMBL/GenBank/DDBJ databases">
        <authorList>
            <consortium name="Pathogen Informatics"/>
        </authorList>
    </citation>
    <scope>NUCLEOTIDE SEQUENCE [LARGE SCALE GENOMIC DNA]</scope>
</reference>
<dbReference type="PANTHER" id="PTHR22718">
    <property type="entry name" value="SERPENTINE RECEPTOR, CLASS X"/>
    <property type="match status" value="1"/>
</dbReference>
<dbReference type="GO" id="GO:0016020">
    <property type="term" value="C:membrane"/>
    <property type="evidence" value="ECO:0007669"/>
    <property type="project" value="UniProtKB-SubCell"/>
</dbReference>
<dbReference type="OrthoDB" id="5857364at2759"/>
<feature type="transmembrane region" description="Helical" evidence="5">
    <location>
        <begin position="312"/>
        <end position="329"/>
    </location>
</feature>
<evidence type="ECO:0000313" key="8">
    <source>
        <dbReference type="EMBL" id="VDM12991.1"/>
    </source>
</evidence>
<evidence type="ECO:0000313" key="9">
    <source>
        <dbReference type="Proteomes" id="UP000270924"/>
    </source>
</evidence>
<name>A0A3P7DSM3_WUCBA</name>
<feature type="chain" id="PRO_5018148413" description="G-protein coupled receptors family 1 profile domain-containing protein" evidence="6">
    <location>
        <begin position="21"/>
        <end position="411"/>
    </location>
</feature>
<keyword evidence="2 5" id="KW-0812">Transmembrane</keyword>
<feature type="transmembrane region" description="Helical" evidence="5">
    <location>
        <begin position="74"/>
        <end position="100"/>
    </location>
</feature>
<dbReference type="Gene3D" id="1.20.1070.10">
    <property type="entry name" value="Rhodopsin 7-helix transmembrane proteins"/>
    <property type="match status" value="1"/>
</dbReference>
<keyword evidence="3 5" id="KW-1133">Transmembrane helix</keyword>
<dbReference type="InterPro" id="IPR017452">
    <property type="entry name" value="GPCR_Rhodpsn_7TM"/>
</dbReference>
<dbReference type="PROSITE" id="PS50262">
    <property type="entry name" value="G_PROTEIN_RECEP_F1_2"/>
    <property type="match status" value="1"/>
</dbReference>
<dbReference type="InParanoid" id="A0A3P7DSM3"/>
<dbReference type="OMA" id="ACVIPCA"/>
<evidence type="ECO:0000259" key="7">
    <source>
        <dbReference type="PROSITE" id="PS50262"/>
    </source>
</evidence>
<dbReference type="PANTHER" id="PTHR22718:SF11">
    <property type="entry name" value="7TM GPCR SERPENTINE RECEPTOR CLASS X (SRX) DOMAIN-CONTAINING PROTEIN"/>
    <property type="match status" value="1"/>
</dbReference>
<evidence type="ECO:0000256" key="4">
    <source>
        <dbReference type="ARBA" id="ARBA00023136"/>
    </source>
</evidence>
<feature type="domain" description="G-protein coupled receptors family 1 profile" evidence="7">
    <location>
        <begin position="92"/>
        <end position="404"/>
    </location>
</feature>
<feature type="transmembrane region" description="Helical" evidence="5">
    <location>
        <begin position="257"/>
        <end position="276"/>
    </location>
</feature>
<feature type="transmembrane region" description="Helical" evidence="5">
    <location>
        <begin position="159"/>
        <end position="184"/>
    </location>
</feature>
<feature type="transmembrane region" description="Helical" evidence="5">
    <location>
        <begin position="131"/>
        <end position="153"/>
    </location>
</feature>
<evidence type="ECO:0000256" key="6">
    <source>
        <dbReference type="SAM" id="SignalP"/>
    </source>
</evidence>
<dbReference type="EMBL" id="UYWW01003751">
    <property type="protein sequence ID" value="VDM12991.1"/>
    <property type="molecule type" value="Genomic_DNA"/>
</dbReference>
<evidence type="ECO:0000256" key="3">
    <source>
        <dbReference type="ARBA" id="ARBA00022989"/>
    </source>
</evidence>
<dbReference type="AlphaFoldDB" id="A0A3P7DSM3"/>
<proteinExistence type="predicted"/>
<gene>
    <name evidence="8" type="ORF">WBA_LOCUS6377</name>
</gene>
<feature type="transmembrane region" description="Helical" evidence="5">
    <location>
        <begin position="39"/>
        <end position="62"/>
    </location>
</feature>
<keyword evidence="9" id="KW-1185">Reference proteome</keyword>
<sequence length="411" mass="47260">MAHSYCIIALFLILPSNCHAQNTTNVFDIRDECNTVEKYVAVVLFSLLLLYGIVSNILLMVIFCSHDNLYSHSFVLIASQIIVCSFLNFTPQVTIVVLKILRNKNFEGRFFIFPHKIFIIKLYVNKVELYLFHVMPGMIIFHCNNFVLIIYSIKQISTWIYRIFSAMSTFSFFVSLHLTFLLAVNRLIATSFPKFNSFFKSMKFYFLLISLWLSGFVISLVEFHYCIKIFDVSSLQWSFNCTKRTPESGAAFLKIRYAWTLVLPIAMFAIYVLIFCNIRSKRKTSNLCAESGHERKCAIATNKYERMMLNQAVFVCGAMEIQIICFNYLSKLAIKLAGKEVAISVNILTNCLVIFTASVLPTANLIFVKRFRKRVKQAFVELLFKIKTAKTMSTVVPIIAPITVKKTHQIS</sequence>
<keyword evidence="6" id="KW-0732">Signal</keyword>
<feature type="transmembrane region" description="Helical" evidence="5">
    <location>
        <begin position="204"/>
        <end position="225"/>
    </location>
</feature>